<organism evidence="2 3">
    <name type="scientific">Malus domestica</name>
    <name type="common">Apple</name>
    <name type="synonym">Pyrus malus</name>
    <dbReference type="NCBI Taxonomy" id="3750"/>
    <lineage>
        <taxon>Eukaryota</taxon>
        <taxon>Viridiplantae</taxon>
        <taxon>Streptophyta</taxon>
        <taxon>Embryophyta</taxon>
        <taxon>Tracheophyta</taxon>
        <taxon>Spermatophyta</taxon>
        <taxon>Magnoliopsida</taxon>
        <taxon>eudicotyledons</taxon>
        <taxon>Gunneridae</taxon>
        <taxon>Pentapetalae</taxon>
        <taxon>rosids</taxon>
        <taxon>fabids</taxon>
        <taxon>Rosales</taxon>
        <taxon>Rosaceae</taxon>
        <taxon>Amygdaloideae</taxon>
        <taxon>Maleae</taxon>
        <taxon>Malus</taxon>
    </lineage>
</organism>
<protein>
    <submittedName>
        <fullName evidence="2">Uncharacterized protein</fullName>
    </submittedName>
</protein>
<name>A0A498HUP6_MALDO</name>
<reference evidence="2 3" key="1">
    <citation type="submission" date="2018-10" db="EMBL/GenBank/DDBJ databases">
        <title>A high-quality apple genome assembly.</title>
        <authorList>
            <person name="Hu J."/>
        </authorList>
    </citation>
    <scope>NUCLEOTIDE SEQUENCE [LARGE SCALE GENOMIC DNA]</scope>
    <source>
        <strain evidence="3">cv. HFTH1</strain>
        <tissue evidence="2">Young leaf</tissue>
    </source>
</reference>
<sequence>MEALEVPDTNIVTYYIPRLVTIPIQRRLSSSLRYKAHKRNVIKFGTMIRLLVKRSTTKRCESEAEAVVQEPGTADGNHFRS</sequence>
<feature type="region of interest" description="Disordered" evidence="1">
    <location>
        <begin position="61"/>
        <end position="81"/>
    </location>
</feature>
<evidence type="ECO:0000313" key="3">
    <source>
        <dbReference type="Proteomes" id="UP000290289"/>
    </source>
</evidence>
<keyword evidence="3" id="KW-1185">Reference proteome</keyword>
<evidence type="ECO:0000313" key="2">
    <source>
        <dbReference type="EMBL" id="RXH73295.1"/>
    </source>
</evidence>
<evidence type="ECO:0000256" key="1">
    <source>
        <dbReference type="SAM" id="MobiDB-lite"/>
    </source>
</evidence>
<dbReference type="Proteomes" id="UP000290289">
    <property type="component" value="Chromosome 15"/>
</dbReference>
<gene>
    <name evidence="2" type="ORF">DVH24_012979</name>
</gene>
<proteinExistence type="predicted"/>
<dbReference type="AlphaFoldDB" id="A0A498HUP6"/>
<accession>A0A498HUP6</accession>
<dbReference type="EMBL" id="RDQH01000341">
    <property type="protein sequence ID" value="RXH73295.1"/>
    <property type="molecule type" value="Genomic_DNA"/>
</dbReference>
<comment type="caution">
    <text evidence="2">The sequence shown here is derived from an EMBL/GenBank/DDBJ whole genome shotgun (WGS) entry which is preliminary data.</text>
</comment>